<dbReference type="OrthoDB" id="10253254at2759"/>
<organism evidence="8 9">
    <name type="scientific">Artemisia annua</name>
    <name type="common">Sweet wormwood</name>
    <dbReference type="NCBI Taxonomy" id="35608"/>
    <lineage>
        <taxon>Eukaryota</taxon>
        <taxon>Viridiplantae</taxon>
        <taxon>Streptophyta</taxon>
        <taxon>Embryophyta</taxon>
        <taxon>Tracheophyta</taxon>
        <taxon>Spermatophyta</taxon>
        <taxon>Magnoliopsida</taxon>
        <taxon>eudicotyledons</taxon>
        <taxon>Gunneridae</taxon>
        <taxon>Pentapetalae</taxon>
        <taxon>asterids</taxon>
        <taxon>campanulids</taxon>
        <taxon>Asterales</taxon>
        <taxon>Asteraceae</taxon>
        <taxon>Asteroideae</taxon>
        <taxon>Anthemideae</taxon>
        <taxon>Artemisiinae</taxon>
        <taxon>Artemisia</taxon>
    </lineage>
</organism>
<dbReference type="PANTHER" id="PTHR18934">
    <property type="entry name" value="ATP-DEPENDENT RNA HELICASE"/>
    <property type="match status" value="1"/>
</dbReference>
<keyword evidence="2" id="KW-0547">Nucleotide-binding</keyword>
<dbReference type="GO" id="GO:0003724">
    <property type="term" value="F:RNA helicase activity"/>
    <property type="evidence" value="ECO:0007669"/>
    <property type="project" value="UniProtKB-EC"/>
</dbReference>
<dbReference type="Proteomes" id="UP000245207">
    <property type="component" value="Unassembled WGS sequence"/>
</dbReference>
<dbReference type="InterPro" id="IPR007502">
    <property type="entry name" value="Helicase-assoc_dom"/>
</dbReference>
<dbReference type="SMART" id="SM00847">
    <property type="entry name" value="HA2"/>
    <property type="match status" value="1"/>
</dbReference>
<dbReference type="AlphaFoldDB" id="A0A2U1LD79"/>
<dbReference type="STRING" id="35608.A0A2U1LD79"/>
<dbReference type="EMBL" id="PKPP01010025">
    <property type="protein sequence ID" value="PWA46967.1"/>
    <property type="molecule type" value="Genomic_DNA"/>
</dbReference>
<protein>
    <recommendedName>
        <fullName evidence="1">RNA helicase</fullName>
        <ecNumber evidence="1">3.6.4.13</ecNumber>
    </recommendedName>
</protein>
<evidence type="ECO:0000256" key="4">
    <source>
        <dbReference type="ARBA" id="ARBA00022806"/>
    </source>
</evidence>
<dbReference type="SUPFAM" id="SSF52540">
    <property type="entry name" value="P-loop containing nucleoside triphosphate hydrolases"/>
    <property type="match status" value="1"/>
</dbReference>
<dbReference type="PANTHER" id="PTHR18934:SF91">
    <property type="entry name" value="PRE-MRNA-SPLICING FACTOR ATP-DEPENDENT RNA HELICASE PRP16"/>
    <property type="match status" value="1"/>
</dbReference>
<evidence type="ECO:0000256" key="5">
    <source>
        <dbReference type="ARBA" id="ARBA00022840"/>
    </source>
</evidence>
<dbReference type="Pfam" id="PF21010">
    <property type="entry name" value="HA2_C"/>
    <property type="match status" value="1"/>
</dbReference>
<evidence type="ECO:0000313" key="8">
    <source>
        <dbReference type="EMBL" id="PWA46967.1"/>
    </source>
</evidence>
<proteinExistence type="predicted"/>
<dbReference type="GO" id="GO:0005524">
    <property type="term" value="F:ATP binding"/>
    <property type="evidence" value="ECO:0007669"/>
    <property type="project" value="UniProtKB-KW"/>
</dbReference>
<evidence type="ECO:0000256" key="2">
    <source>
        <dbReference type="ARBA" id="ARBA00022741"/>
    </source>
</evidence>
<keyword evidence="4 8" id="KW-0347">Helicase</keyword>
<evidence type="ECO:0000259" key="7">
    <source>
        <dbReference type="SMART" id="SM00847"/>
    </source>
</evidence>
<comment type="caution">
    <text evidence="8">The sequence shown here is derived from an EMBL/GenBank/DDBJ whole genome shotgun (WGS) entry which is preliminary data.</text>
</comment>
<dbReference type="EC" id="3.6.4.13" evidence="1"/>
<name>A0A2U1LD79_ARTAN</name>
<gene>
    <name evidence="8" type="ORF">CTI12_AA364670</name>
</gene>
<feature type="domain" description="Helicase-associated" evidence="7">
    <location>
        <begin position="1"/>
        <end position="83"/>
    </location>
</feature>
<reference evidence="8 9" key="1">
    <citation type="journal article" date="2018" name="Mol. Plant">
        <title>The genome of Artemisia annua provides insight into the evolution of Asteraceae family and artemisinin biosynthesis.</title>
        <authorList>
            <person name="Shen Q."/>
            <person name="Zhang L."/>
            <person name="Liao Z."/>
            <person name="Wang S."/>
            <person name="Yan T."/>
            <person name="Shi P."/>
            <person name="Liu M."/>
            <person name="Fu X."/>
            <person name="Pan Q."/>
            <person name="Wang Y."/>
            <person name="Lv Z."/>
            <person name="Lu X."/>
            <person name="Zhang F."/>
            <person name="Jiang W."/>
            <person name="Ma Y."/>
            <person name="Chen M."/>
            <person name="Hao X."/>
            <person name="Li L."/>
            <person name="Tang Y."/>
            <person name="Lv G."/>
            <person name="Zhou Y."/>
            <person name="Sun X."/>
            <person name="Brodelius P.E."/>
            <person name="Rose J.K.C."/>
            <person name="Tang K."/>
        </authorList>
    </citation>
    <scope>NUCLEOTIDE SEQUENCE [LARGE SCALE GENOMIC DNA]</scope>
    <source>
        <strain evidence="9">cv. Huhao1</strain>
        <tissue evidence="8">Leaf</tissue>
    </source>
</reference>
<evidence type="ECO:0000256" key="1">
    <source>
        <dbReference type="ARBA" id="ARBA00012552"/>
    </source>
</evidence>
<dbReference type="InterPro" id="IPR048333">
    <property type="entry name" value="HA2_WH"/>
</dbReference>
<comment type="catalytic activity">
    <reaction evidence="6">
        <text>ATP + H2O = ADP + phosphate + H(+)</text>
        <dbReference type="Rhea" id="RHEA:13065"/>
        <dbReference type="ChEBI" id="CHEBI:15377"/>
        <dbReference type="ChEBI" id="CHEBI:15378"/>
        <dbReference type="ChEBI" id="CHEBI:30616"/>
        <dbReference type="ChEBI" id="CHEBI:43474"/>
        <dbReference type="ChEBI" id="CHEBI:456216"/>
        <dbReference type="EC" id="3.6.4.13"/>
    </reaction>
</comment>
<dbReference type="GO" id="GO:0003723">
    <property type="term" value="F:RNA binding"/>
    <property type="evidence" value="ECO:0007669"/>
    <property type="project" value="TreeGrafter"/>
</dbReference>
<evidence type="ECO:0000313" key="9">
    <source>
        <dbReference type="Proteomes" id="UP000245207"/>
    </source>
</evidence>
<accession>A0A2U1LD79</accession>
<evidence type="ECO:0000256" key="3">
    <source>
        <dbReference type="ARBA" id="ARBA00022801"/>
    </source>
</evidence>
<sequence>MGALNNTGSLTDIGLKMTKFPLGPQLTKLLLTCEEFSCINEVLLIVTILSVPSVFFSPKDRAEESDAAHAKYFMPESDYLTSLNIYKQWEANKYLWRLV</sequence>
<keyword evidence="3" id="KW-0378">Hydrolase</keyword>
<dbReference type="Gene3D" id="1.20.120.1080">
    <property type="match status" value="1"/>
</dbReference>
<evidence type="ECO:0000256" key="6">
    <source>
        <dbReference type="ARBA" id="ARBA00047984"/>
    </source>
</evidence>
<dbReference type="GO" id="GO:0016787">
    <property type="term" value="F:hydrolase activity"/>
    <property type="evidence" value="ECO:0007669"/>
    <property type="project" value="UniProtKB-KW"/>
</dbReference>
<keyword evidence="9" id="KW-1185">Reference proteome</keyword>
<dbReference type="InterPro" id="IPR027417">
    <property type="entry name" value="P-loop_NTPase"/>
</dbReference>
<keyword evidence="5" id="KW-0067">ATP-binding</keyword>
<dbReference type="Pfam" id="PF04408">
    <property type="entry name" value="WHD_HA2"/>
    <property type="match status" value="1"/>
</dbReference>